<dbReference type="OrthoDB" id="8018325at2"/>
<keyword evidence="4" id="KW-1185">Reference proteome</keyword>
<feature type="domain" description="YycE-like C-terminal" evidence="2">
    <location>
        <begin position="69"/>
        <end position="120"/>
    </location>
</feature>
<feature type="domain" description="YycE-like N-terminal" evidence="1">
    <location>
        <begin position="3"/>
        <end position="54"/>
    </location>
</feature>
<reference evidence="3 4" key="1">
    <citation type="submission" date="2018-01" db="EMBL/GenBank/DDBJ databases">
        <title>Complete and assembled Genome of Pantoea gaviniae DSM22758T.</title>
        <authorList>
            <person name="Stevens M.J.A."/>
            <person name="Zurfluh K."/>
            <person name="Stephan R."/>
        </authorList>
    </citation>
    <scope>NUCLEOTIDE SEQUENCE [LARGE SCALE GENOMIC DNA]</scope>
    <source>
        <strain evidence="3 4">DSM 22758</strain>
    </source>
</reference>
<proteinExistence type="predicted"/>
<dbReference type="EMBL" id="CP026377">
    <property type="protein sequence ID" value="AUX93034.1"/>
    <property type="molecule type" value="Genomic_DNA"/>
</dbReference>
<protein>
    <submittedName>
        <fullName evidence="3">Glyoxalase</fullName>
    </submittedName>
</protein>
<dbReference type="Pfam" id="PF22658">
    <property type="entry name" value="YycE-like_N"/>
    <property type="match status" value="1"/>
</dbReference>
<dbReference type="InterPro" id="IPR058998">
    <property type="entry name" value="YycE-like_N"/>
</dbReference>
<sequence length="129" mass="14561">MQLRIARPVNDLHRSQQLYCQGMGMQLLGEFSDHQGHSGIMLGYAGESWHLEFTHCLHHPAAPASTAEDLLVLYLPEEAVWLARCEAMQAAGFRTITPFNPYWETAARTFIDEDGYRTVIRLGSWPAVS</sequence>
<name>A0A1X1DIQ4_9GAMM</name>
<dbReference type="RefSeq" id="WP_104956904.1">
    <property type="nucleotide sequence ID" value="NZ_CP026377.1"/>
</dbReference>
<dbReference type="Pfam" id="PF22659">
    <property type="entry name" value="YycE-like_C"/>
    <property type="match status" value="1"/>
</dbReference>
<evidence type="ECO:0000259" key="1">
    <source>
        <dbReference type="Pfam" id="PF22658"/>
    </source>
</evidence>
<dbReference type="InterPro" id="IPR029068">
    <property type="entry name" value="Glyas_Bleomycin-R_OHBP_Dase"/>
</dbReference>
<organism evidence="3 4">
    <name type="scientific">Mixta gaviniae</name>
    <dbReference type="NCBI Taxonomy" id="665914"/>
    <lineage>
        <taxon>Bacteria</taxon>
        <taxon>Pseudomonadati</taxon>
        <taxon>Pseudomonadota</taxon>
        <taxon>Gammaproteobacteria</taxon>
        <taxon>Enterobacterales</taxon>
        <taxon>Erwiniaceae</taxon>
        <taxon>Mixta</taxon>
    </lineage>
</organism>
<dbReference type="Gene3D" id="3.10.180.10">
    <property type="entry name" value="2,3-Dihydroxybiphenyl 1,2-Dioxygenase, domain 1"/>
    <property type="match status" value="1"/>
</dbReference>
<evidence type="ECO:0000313" key="4">
    <source>
        <dbReference type="Proteomes" id="UP000238365"/>
    </source>
</evidence>
<dbReference type="KEGG" id="pgz:C2E15_08045"/>
<evidence type="ECO:0000313" key="3">
    <source>
        <dbReference type="EMBL" id="AUX93034.1"/>
    </source>
</evidence>
<dbReference type="AlphaFoldDB" id="A0A1X1DIQ4"/>
<dbReference type="InterPro" id="IPR058997">
    <property type="entry name" value="YycE-like_C"/>
</dbReference>
<evidence type="ECO:0000259" key="2">
    <source>
        <dbReference type="Pfam" id="PF22659"/>
    </source>
</evidence>
<dbReference type="SUPFAM" id="SSF54593">
    <property type="entry name" value="Glyoxalase/Bleomycin resistance protein/Dihydroxybiphenyl dioxygenase"/>
    <property type="match status" value="1"/>
</dbReference>
<dbReference type="Proteomes" id="UP000238365">
    <property type="component" value="Chromosome"/>
</dbReference>
<accession>A0A1X1DIQ4</accession>
<dbReference type="CDD" id="cd06587">
    <property type="entry name" value="VOC"/>
    <property type="match status" value="1"/>
</dbReference>
<gene>
    <name evidence="3" type="ORF">C2E15_08045</name>
</gene>